<dbReference type="CDD" id="cd00214">
    <property type="entry name" value="Calpain_III"/>
    <property type="match status" value="1"/>
</dbReference>
<dbReference type="InterPro" id="IPR038765">
    <property type="entry name" value="Papain-like_cys_pep_sf"/>
</dbReference>
<dbReference type="Gene3D" id="3.90.70.10">
    <property type="entry name" value="Cysteine proteinases"/>
    <property type="match status" value="1"/>
</dbReference>
<dbReference type="PANTHER" id="PTHR10183">
    <property type="entry name" value="CALPAIN"/>
    <property type="match status" value="1"/>
</dbReference>
<dbReference type="PRINTS" id="PR00704">
    <property type="entry name" value="CALPAIN"/>
</dbReference>
<evidence type="ECO:0000256" key="2">
    <source>
        <dbReference type="PROSITE-ProRule" id="PRU00239"/>
    </source>
</evidence>
<dbReference type="InterPro" id="IPR022683">
    <property type="entry name" value="Calpain_III"/>
</dbReference>
<comment type="caution">
    <text evidence="4">The sequence shown here is derived from an EMBL/GenBank/DDBJ whole genome shotgun (WGS) entry which is preliminary data.</text>
</comment>
<dbReference type="Proteomes" id="UP001497623">
    <property type="component" value="Unassembled WGS sequence"/>
</dbReference>
<dbReference type="InterPro" id="IPR033883">
    <property type="entry name" value="C2_III"/>
</dbReference>
<evidence type="ECO:0000259" key="3">
    <source>
        <dbReference type="PROSITE" id="PS50203"/>
    </source>
</evidence>
<dbReference type="PROSITE" id="PS50203">
    <property type="entry name" value="CALPAIN_CAT"/>
    <property type="match status" value="1"/>
</dbReference>
<proteinExistence type="inferred from homology"/>
<protein>
    <recommendedName>
        <fullName evidence="3">Calpain catalytic domain-containing protein</fullName>
    </recommendedName>
</protein>
<dbReference type="GO" id="GO:0005737">
    <property type="term" value="C:cytoplasm"/>
    <property type="evidence" value="ECO:0007669"/>
    <property type="project" value="TreeGrafter"/>
</dbReference>
<dbReference type="AlphaFoldDB" id="A0AAV2SDP1"/>
<feature type="domain" description="Calpain catalytic" evidence="3">
    <location>
        <begin position="1"/>
        <end position="56"/>
    </location>
</feature>
<dbReference type="Gene3D" id="2.60.120.380">
    <property type="match status" value="1"/>
</dbReference>
<dbReference type="InterPro" id="IPR001300">
    <property type="entry name" value="Peptidase_C2_calpain_cat"/>
</dbReference>
<comment type="similarity">
    <text evidence="1">Belongs to the peptidase C2 family.</text>
</comment>
<dbReference type="Pfam" id="PF01067">
    <property type="entry name" value="Calpain_III"/>
    <property type="match status" value="1"/>
</dbReference>
<accession>A0AAV2SDP1</accession>
<dbReference type="FunFam" id="2.60.120.380:FF:000011">
    <property type="entry name" value="Calpain 12"/>
    <property type="match status" value="1"/>
</dbReference>
<dbReference type="SMART" id="SM00720">
    <property type="entry name" value="calpain_III"/>
    <property type="match status" value="1"/>
</dbReference>
<evidence type="ECO:0000313" key="5">
    <source>
        <dbReference type="Proteomes" id="UP001497623"/>
    </source>
</evidence>
<name>A0AAV2SDP1_MEGNR</name>
<organism evidence="4 5">
    <name type="scientific">Meganyctiphanes norvegica</name>
    <name type="common">Northern krill</name>
    <name type="synonym">Thysanopoda norvegica</name>
    <dbReference type="NCBI Taxonomy" id="48144"/>
    <lineage>
        <taxon>Eukaryota</taxon>
        <taxon>Metazoa</taxon>
        <taxon>Ecdysozoa</taxon>
        <taxon>Arthropoda</taxon>
        <taxon>Crustacea</taxon>
        <taxon>Multicrustacea</taxon>
        <taxon>Malacostraca</taxon>
        <taxon>Eumalacostraca</taxon>
        <taxon>Eucarida</taxon>
        <taxon>Euphausiacea</taxon>
        <taxon>Euphausiidae</taxon>
        <taxon>Meganyctiphanes</taxon>
    </lineage>
</organism>
<dbReference type="InterPro" id="IPR022682">
    <property type="entry name" value="Calpain_domain_III"/>
</dbReference>
<comment type="caution">
    <text evidence="2">Lacks conserved residue(s) required for the propagation of feature annotation.</text>
</comment>
<sequence>QKEWDGEWGDKSAKWDKVSEEIKKKLDFKMQGDGEYWMTIEDFCKHFDDIDINHQNLETGEDFITENKWEMSQFHGNWVEGVSAGGSYIDAFHTNPQYRITLHEHDDAVEGDEDNKGEEDTYTDGRHTCTVIVSLIQKNRRKSGKDNLAIAFWIYQIPDPENTPEYLEKSFFEENDPLELSDYTKLRTSTLRFELAPGTYCVVPTTSEPGEEGDFLLRILSEKCHTTNNHVDQAY</sequence>
<gene>
    <name evidence="4" type="ORF">MNOR_LOCUS35008</name>
</gene>
<dbReference type="InterPro" id="IPR022684">
    <property type="entry name" value="Calpain_cysteine_protease"/>
</dbReference>
<feature type="non-terminal residue" evidence="4">
    <location>
        <position position="1"/>
    </location>
</feature>
<dbReference type="Pfam" id="PF00648">
    <property type="entry name" value="Peptidase_C2"/>
    <property type="match status" value="1"/>
</dbReference>
<evidence type="ECO:0000256" key="1">
    <source>
        <dbReference type="ARBA" id="ARBA00007623"/>
    </source>
</evidence>
<dbReference type="GO" id="GO:0004198">
    <property type="term" value="F:calcium-dependent cysteine-type endopeptidase activity"/>
    <property type="evidence" value="ECO:0007669"/>
    <property type="project" value="InterPro"/>
</dbReference>
<keyword evidence="5" id="KW-1185">Reference proteome</keyword>
<dbReference type="SUPFAM" id="SSF54001">
    <property type="entry name" value="Cysteine proteinases"/>
    <property type="match status" value="1"/>
</dbReference>
<evidence type="ECO:0000313" key="4">
    <source>
        <dbReference type="EMBL" id="CAL4178340.1"/>
    </source>
</evidence>
<reference evidence="4 5" key="1">
    <citation type="submission" date="2024-05" db="EMBL/GenBank/DDBJ databases">
        <authorList>
            <person name="Wallberg A."/>
        </authorList>
    </citation>
    <scope>NUCLEOTIDE SEQUENCE [LARGE SCALE GENOMIC DNA]</scope>
</reference>
<dbReference type="PANTHER" id="PTHR10183:SF433">
    <property type="entry name" value="CALPAIN-A-RELATED"/>
    <property type="match status" value="1"/>
</dbReference>
<dbReference type="GO" id="GO:0006508">
    <property type="term" value="P:proteolysis"/>
    <property type="evidence" value="ECO:0007669"/>
    <property type="project" value="InterPro"/>
</dbReference>
<dbReference type="EMBL" id="CAXKWB010056484">
    <property type="protein sequence ID" value="CAL4178340.1"/>
    <property type="molecule type" value="Genomic_DNA"/>
</dbReference>
<dbReference type="SUPFAM" id="SSF49758">
    <property type="entry name" value="Calpain large subunit, middle domain (domain III)"/>
    <property type="match status" value="1"/>
</dbReference>
<dbReference type="InterPro" id="IPR036213">
    <property type="entry name" value="Calpain_III_sf"/>
</dbReference>